<protein>
    <submittedName>
        <fullName evidence="1">Uncharacterized protein</fullName>
    </submittedName>
</protein>
<dbReference type="Proteomes" id="UP000063308">
    <property type="component" value="Chromosome"/>
</dbReference>
<name>A0A0E4BU99_9BRAD</name>
<gene>
    <name evidence="1" type="ORF">NK6_7147</name>
</gene>
<accession>A0A0E4BU99</accession>
<evidence type="ECO:0000313" key="2">
    <source>
        <dbReference type="Proteomes" id="UP000063308"/>
    </source>
</evidence>
<dbReference type="AlphaFoldDB" id="A0A0E4BU99"/>
<organism evidence="1 2">
    <name type="scientific">Bradyrhizobium diazoefficiens</name>
    <dbReference type="NCBI Taxonomy" id="1355477"/>
    <lineage>
        <taxon>Bacteria</taxon>
        <taxon>Pseudomonadati</taxon>
        <taxon>Pseudomonadota</taxon>
        <taxon>Alphaproteobacteria</taxon>
        <taxon>Hyphomicrobiales</taxon>
        <taxon>Nitrobacteraceae</taxon>
        <taxon>Bradyrhizobium</taxon>
    </lineage>
</organism>
<dbReference type="EMBL" id="AP014685">
    <property type="protein sequence ID" value="BAR60298.1"/>
    <property type="molecule type" value="Genomic_DNA"/>
</dbReference>
<proteinExistence type="predicted"/>
<reference evidence="1 2" key="1">
    <citation type="submission" date="2014-11" db="EMBL/GenBank/DDBJ databases">
        <title>Symbiosis island explosion on the genome of extra-slow-growing strains of soybean bradyrhizobia with massive insertion sequences.</title>
        <authorList>
            <person name="Iida T."/>
            <person name="Minamisawa K."/>
        </authorList>
    </citation>
    <scope>NUCLEOTIDE SEQUENCE [LARGE SCALE GENOMIC DNA]</scope>
    <source>
        <strain evidence="1 2">NK6</strain>
    </source>
</reference>
<evidence type="ECO:0000313" key="1">
    <source>
        <dbReference type="EMBL" id="BAR60298.1"/>
    </source>
</evidence>
<sequence length="57" mass="6426">MRWYDLAHLEPLRLGSKPFKHPAGAASRRLEGMLRQTQGARFASFGDLLFLLAEQGL</sequence>